<evidence type="ECO:0008006" key="4">
    <source>
        <dbReference type="Google" id="ProtNLM"/>
    </source>
</evidence>
<accession>A0A250XCX8</accession>
<gene>
    <name evidence="2" type="ORF">CEUSTIGMA_g8366.t1</name>
</gene>
<dbReference type="SUPFAM" id="SSF89009">
    <property type="entry name" value="GAT-like domain"/>
    <property type="match status" value="1"/>
</dbReference>
<evidence type="ECO:0000313" key="3">
    <source>
        <dbReference type="Proteomes" id="UP000232323"/>
    </source>
</evidence>
<dbReference type="Proteomes" id="UP000232323">
    <property type="component" value="Unassembled WGS sequence"/>
</dbReference>
<feature type="compositionally biased region" description="Low complexity" evidence="1">
    <location>
        <begin position="601"/>
        <end position="611"/>
    </location>
</feature>
<proteinExistence type="predicted"/>
<dbReference type="Gene3D" id="1.20.58.160">
    <property type="match status" value="1"/>
</dbReference>
<dbReference type="EMBL" id="BEGY01000058">
    <property type="protein sequence ID" value="GAX80931.1"/>
    <property type="molecule type" value="Genomic_DNA"/>
</dbReference>
<dbReference type="OrthoDB" id="2018246at2759"/>
<comment type="caution">
    <text evidence="2">The sequence shown here is derived from an EMBL/GenBank/DDBJ whole genome shotgun (WGS) entry which is preliminary data.</text>
</comment>
<reference evidence="2 3" key="1">
    <citation type="submission" date="2017-08" db="EMBL/GenBank/DDBJ databases">
        <title>Acidophilic green algal genome provides insights into adaptation to an acidic environment.</title>
        <authorList>
            <person name="Hirooka S."/>
            <person name="Hirose Y."/>
            <person name="Kanesaki Y."/>
            <person name="Higuchi S."/>
            <person name="Fujiwara T."/>
            <person name="Onuma R."/>
            <person name="Era A."/>
            <person name="Ohbayashi R."/>
            <person name="Uzuka A."/>
            <person name="Nozaki H."/>
            <person name="Yoshikawa H."/>
            <person name="Miyagishima S.Y."/>
        </authorList>
    </citation>
    <scope>NUCLEOTIDE SEQUENCE [LARGE SCALE GENOMIC DNA]</scope>
    <source>
        <strain evidence="2 3">NIES-2499</strain>
    </source>
</reference>
<evidence type="ECO:0000256" key="1">
    <source>
        <dbReference type="SAM" id="MobiDB-lite"/>
    </source>
</evidence>
<organism evidence="2 3">
    <name type="scientific">Chlamydomonas eustigma</name>
    <dbReference type="NCBI Taxonomy" id="1157962"/>
    <lineage>
        <taxon>Eukaryota</taxon>
        <taxon>Viridiplantae</taxon>
        <taxon>Chlorophyta</taxon>
        <taxon>core chlorophytes</taxon>
        <taxon>Chlorophyceae</taxon>
        <taxon>CS clade</taxon>
        <taxon>Chlamydomonadales</taxon>
        <taxon>Chlamydomonadaceae</taxon>
        <taxon>Chlamydomonas</taxon>
    </lineage>
</organism>
<keyword evidence="3" id="KW-1185">Reference proteome</keyword>
<dbReference type="InterPro" id="IPR038425">
    <property type="entry name" value="GAT_sf"/>
</dbReference>
<dbReference type="AlphaFoldDB" id="A0A250XCX8"/>
<protein>
    <recommendedName>
        <fullName evidence="4">VHS domain-containing protein</fullName>
    </recommendedName>
</protein>
<dbReference type="STRING" id="1157962.A0A250XCX8"/>
<feature type="region of interest" description="Disordered" evidence="1">
    <location>
        <begin position="585"/>
        <end position="611"/>
    </location>
</feature>
<name>A0A250XCX8_9CHLO</name>
<sequence>MRRRQGSKGQGVIVKVFLNESVTGERVAPSLQEVVGLLKARLHMDNPQKQFLAVKLIEQVMTDCSAVLGLYQSDILQAVAVVMNTPAKPGTDAGRRARQAAMELLRKYGQAGTSAVRAVRSEARPVAAMTGYAGPPPYGFPPPGGPPMPGMVYQYPPGYPPAAGAFGPGAGVNMERQSVIDEVRQLIEKARSNTELLSDMLVNSNSTGDEFETELVKDLANEVRELRELFNAYLEQIGAMEGPDMEQLLVQALEATDMLDGAISLQKVRSGLHDGAIALQKVNSGLNDGAIALQKVNSGLNDGAIALQKVRSDLNDGAIALQKVRSGLNDGAIALQKVRSDLNDGAIASQKVRSGLHDGAIALQKVRSGLNDGAIALQKDVALNQREGSFQQSTAAATPGAPAVNTTPPSADLIGFDDLADALTTSAVLQQPSGHIAGGAPSAAVDPFAAPQSRDPFAPPAPAVQPAAPTGDPFAASVPHDPFAGVVVPAAATAAAAYPYPTPGMAPFPTGLQAGPASGAPVANAQMAPSPVKQSAFANMFAQPGASAAYASLADNTPVGQQFAGPVAAPTNPYMQQLPAQQAYGSTLPASTPSPYPPQFSQPSQFQGPGQAPYVQQYGAVAPPFPGGTYGQQQPTAAAFGAPLVSPNMSNPFHRAGGTMPVTNTAAAVDKEWDMFFADRTGANVAPPK</sequence>
<evidence type="ECO:0000313" key="2">
    <source>
        <dbReference type="EMBL" id="GAX80931.1"/>
    </source>
</evidence>